<gene>
    <name evidence="20" type="ORF">ACHAWU_003649</name>
</gene>
<evidence type="ECO:0000259" key="19">
    <source>
        <dbReference type="PROSITE" id="PS50178"/>
    </source>
</evidence>
<feature type="compositionally biased region" description="Polar residues" evidence="18">
    <location>
        <begin position="915"/>
        <end position="924"/>
    </location>
</feature>
<evidence type="ECO:0000256" key="7">
    <source>
        <dbReference type="ARBA" id="ARBA00022771"/>
    </source>
</evidence>
<dbReference type="InterPro" id="IPR017455">
    <property type="entry name" value="Znf_FYVE-rel"/>
</dbReference>
<dbReference type="Gene3D" id="3.40.50.1820">
    <property type="entry name" value="alpha/beta hydrolase"/>
    <property type="match status" value="1"/>
</dbReference>
<keyword evidence="7 17" id="KW-0863">Zinc-finger</keyword>
<evidence type="ECO:0000256" key="10">
    <source>
        <dbReference type="ARBA" id="ARBA00022837"/>
    </source>
</evidence>
<dbReference type="Proteomes" id="UP001530293">
    <property type="component" value="Unassembled WGS sequence"/>
</dbReference>
<dbReference type="GO" id="GO:0008270">
    <property type="term" value="F:zinc ion binding"/>
    <property type="evidence" value="ECO:0007669"/>
    <property type="project" value="UniProtKB-KW"/>
</dbReference>
<feature type="compositionally biased region" description="Polar residues" evidence="18">
    <location>
        <begin position="109"/>
        <end position="118"/>
    </location>
</feature>
<comment type="cofactor">
    <cofactor evidence="1">
        <name>Ca(2+)</name>
        <dbReference type="ChEBI" id="CHEBI:29108"/>
    </cofactor>
</comment>
<evidence type="ECO:0000256" key="16">
    <source>
        <dbReference type="ARBA" id="ARBA00026104"/>
    </source>
</evidence>
<dbReference type="PANTHER" id="PTHR45792">
    <property type="entry name" value="DIACYLGLYCEROL LIPASE HOMOLOG-RELATED"/>
    <property type="match status" value="1"/>
</dbReference>
<evidence type="ECO:0000256" key="9">
    <source>
        <dbReference type="ARBA" id="ARBA00022833"/>
    </source>
</evidence>
<feature type="compositionally biased region" description="Low complexity" evidence="18">
    <location>
        <begin position="92"/>
        <end position="107"/>
    </location>
</feature>
<feature type="region of interest" description="Disordered" evidence="18">
    <location>
        <begin position="90"/>
        <end position="248"/>
    </location>
</feature>
<evidence type="ECO:0000256" key="14">
    <source>
        <dbReference type="ARBA" id="ARBA00023136"/>
    </source>
</evidence>
<feature type="region of interest" description="Disordered" evidence="18">
    <location>
        <begin position="897"/>
        <end position="924"/>
    </location>
</feature>
<dbReference type="InterPro" id="IPR013087">
    <property type="entry name" value="Znf_C2H2_type"/>
</dbReference>
<dbReference type="CDD" id="cd00519">
    <property type="entry name" value="Lipase_3"/>
    <property type="match status" value="1"/>
</dbReference>
<protein>
    <recommendedName>
        <fullName evidence="16">sn-1-specific diacylglycerol lipase</fullName>
        <ecNumber evidence="16">3.1.1.116</ecNumber>
    </recommendedName>
</protein>
<evidence type="ECO:0000256" key="5">
    <source>
        <dbReference type="ARBA" id="ARBA00022692"/>
    </source>
</evidence>
<dbReference type="EMBL" id="JALLBG020000172">
    <property type="protein sequence ID" value="KAL3760741.1"/>
    <property type="molecule type" value="Genomic_DNA"/>
</dbReference>
<evidence type="ECO:0000256" key="4">
    <source>
        <dbReference type="ARBA" id="ARBA00022553"/>
    </source>
</evidence>
<evidence type="ECO:0000256" key="17">
    <source>
        <dbReference type="PROSITE-ProRule" id="PRU00091"/>
    </source>
</evidence>
<evidence type="ECO:0000313" key="20">
    <source>
        <dbReference type="EMBL" id="KAL3760741.1"/>
    </source>
</evidence>
<keyword evidence="9" id="KW-0862">Zinc</keyword>
<evidence type="ECO:0000256" key="13">
    <source>
        <dbReference type="ARBA" id="ARBA00023098"/>
    </source>
</evidence>
<proteinExistence type="predicted"/>
<name>A0ABD3M9M9_9STRA</name>
<evidence type="ECO:0000256" key="8">
    <source>
        <dbReference type="ARBA" id="ARBA00022801"/>
    </source>
</evidence>
<dbReference type="InterPro" id="IPR002921">
    <property type="entry name" value="Fungal_lipase-type"/>
</dbReference>
<feature type="compositionally biased region" description="Basic and acidic residues" evidence="18">
    <location>
        <begin position="510"/>
        <end position="532"/>
    </location>
</feature>
<dbReference type="SUPFAM" id="SSF53474">
    <property type="entry name" value="alpha/beta-Hydrolases"/>
    <property type="match status" value="1"/>
</dbReference>
<feature type="region of interest" description="Disordered" evidence="18">
    <location>
        <begin position="1261"/>
        <end position="1311"/>
    </location>
</feature>
<dbReference type="CDD" id="cd00065">
    <property type="entry name" value="FYVE_like_SF"/>
    <property type="match status" value="1"/>
</dbReference>
<evidence type="ECO:0000256" key="18">
    <source>
        <dbReference type="SAM" id="MobiDB-lite"/>
    </source>
</evidence>
<dbReference type="InterPro" id="IPR011011">
    <property type="entry name" value="Znf_FYVE_PHD"/>
</dbReference>
<evidence type="ECO:0000256" key="11">
    <source>
        <dbReference type="ARBA" id="ARBA00022963"/>
    </source>
</evidence>
<dbReference type="Pfam" id="PF01764">
    <property type="entry name" value="Lipase_3"/>
    <property type="match status" value="1"/>
</dbReference>
<keyword evidence="12" id="KW-1133">Transmembrane helix</keyword>
<keyword evidence="13" id="KW-0443">Lipid metabolism</keyword>
<feature type="region of interest" description="Disordered" evidence="18">
    <location>
        <begin position="384"/>
        <end position="442"/>
    </location>
</feature>
<dbReference type="CDD" id="cd15760">
    <property type="entry name" value="FYVE_scVPS27p_like"/>
    <property type="match status" value="1"/>
</dbReference>
<feature type="compositionally biased region" description="Basic and acidic residues" evidence="18">
    <location>
        <begin position="186"/>
        <end position="203"/>
    </location>
</feature>
<evidence type="ECO:0000256" key="1">
    <source>
        <dbReference type="ARBA" id="ARBA00001913"/>
    </source>
</evidence>
<feature type="compositionally biased region" description="Low complexity" evidence="18">
    <location>
        <begin position="1"/>
        <end position="12"/>
    </location>
</feature>
<feature type="compositionally biased region" description="Polar residues" evidence="18">
    <location>
        <begin position="411"/>
        <end position="421"/>
    </location>
</feature>
<feature type="region of interest" description="Disordered" evidence="18">
    <location>
        <begin position="1"/>
        <end position="62"/>
    </location>
</feature>
<dbReference type="InterPro" id="IPR013083">
    <property type="entry name" value="Znf_RING/FYVE/PHD"/>
</dbReference>
<dbReference type="InterPro" id="IPR029058">
    <property type="entry name" value="AB_hydrolase_fold"/>
</dbReference>
<keyword evidence="8" id="KW-0378">Hydrolase</keyword>
<feature type="region of interest" description="Disordered" evidence="18">
    <location>
        <begin position="474"/>
        <end position="565"/>
    </location>
</feature>
<comment type="catalytic activity">
    <reaction evidence="15">
        <text>a 1,2-diacyl-sn-glycerol + H2O = a 2-acylglycerol + a fatty acid + H(+)</text>
        <dbReference type="Rhea" id="RHEA:33275"/>
        <dbReference type="ChEBI" id="CHEBI:15377"/>
        <dbReference type="ChEBI" id="CHEBI:15378"/>
        <dbReference type="ChEBI" id="CHEBI:17389"/>
        <dbReference type="ChEBI" id="CHEBI:17815"/>
        <dbReference type="ChEBI" id="CHEBI:28868"/>
        <dbReference type="EC" id="3.1.1.116"/>
    </reaction>
    <physiologicalReaction direction="left-to-right" evidence="15">
        <dbReference type="Rhea" id="RHEA:33276"/>
    </physiologicalReaction>
</comment>
<dbReference type="GO" id="GO:0016042">
    <property type="term" value="P:lipid catabolic process"/>
    <property type="evidence" value="ECO:0007669"/>
    <property type="project" value="UniProtKB-KW"/>
</dbReference>
<feature type="region of interest" description="Disordered" evidence="18">
    <location>
        <begin position="1326"/>
        <end position="1382"/>
    </location>
</feature>
<accession>A0ABD3M9M9</accession>
<evidence type="ECO:0000313" key="21">
    <source>
        <dbReference type="Proteomes" id="UP001530293"/>
    </source>
</evidence>
<organism evidence="20 21">
    <name type="scientific">Discostella pseudostelligera</name>
    <dbReference type="NCBI Taxonomy" id="259834"/>
    <lineage>
        <taxon>Eukaryota</taxon>
        <taxon>Sar</taxon>
        <taxon>Stramenopiles</taxon>
        <taxon>Ochrophyta</taxon>
        <taxon>Bacillariophyta</taxon>
        <taxon>Coscinodiscophyceae</taxon>
        <taxon>Thalassiosirophycidae</taxon>
        <taxon>Stephanodiscales</taxon>
        <taxon>Stephanodiscaceae</taxon>
        <taxon>Discostella</taxon>
    </lineage>
</organism>
<keyword evidence="21" id="KW-1185">Reference proteome</keyword>
<dbReference type="Pfam" id="PF01363">
    <property type="entry name" value="FYVE"/>
    <property type="match status" value="2"/>
</dbReference>
<feature type="compositionally biased region" description="Polar residues" evidence="18">
    <location>
        <begin position="1263"/>
        <end position="1273"/>
    </location>
</feature>
<feature type="compositionally biased region" description="Basic and acidic residues" evidence="18">
    <location>
        <begin position="422"/>
        <end position="440"/>
    </location>
</feature>
<dbReference type="Gene3D" id="3.30.40.10">
    <property type="entry name" value="Zinc/RING finger domain, C3HC4 (zinc finger)"/>
    <property type="match status" value="2"/>
</dbReference>
<feature type="compositionally biased region" description="Acidic residues" evidence="18">
    <location>
        <begin position="547"/>
        <end position="565"/>
    </location>
</feature>
<dbReference type="PANTHER" id="PTHR45792:SF8">
    <property type="entry name" value="DIACYLGLYCEROL LIPASE-ALPHA"/>
    <property type="match status" value="1"/>
</dbReference>
<dbReference type="PROSITE" id="PS00028">
    <property type="entry name" value="ZINC_FINGER_C2H2_1"/>
    <property type="match status" value="1"/>
</dbReference>
<sequence>MNNKQQQQQQQQRVESSFESRESGDDSYFIMSSSPPGVLTKKNNNSTRGGGGGVSDNINDNNSDVYAQLDEFEHLLDVELENMTKLGFLDGSSRCASTTTAATSARRQISVTNGNGSARCSGDDSGESVESDSDSCGITNDSLDNDNDDNINIDRSNSESDDDEEEERLTLLPPPSSWFDGNDNIGHTDVDDIKADGKEEDHANSAATDDDDQHTEKQYNPSSATTNSAAATTTTDHNNPTTSAASNATISSTSKYETMLSQITSLSTTTTTISIATSLLTSLISQTNLPTILHEISTSVLSRGVHKLRIEYTNLMQSNSIGPNRYKRASDIGNANGRGYYCPEDPLLLSSSSFPRMMSGEVSSSLQQSTLPQFVVYRHPRAVSNSYRPSRGSDDVNNDNIINNNLDNERNSSGMDASGTETSRDDINTRAMRDDQHPDSSMRTWDGTEVRFTSLSWIERQLVREWRTYEWKREEDEDKDDGEMMDKKEVEDDANANSKRDNGSLVLFSDDGRDDSGGTDDSDCHEYATSDHVRHRRRREEQKQQCDDESSDNTEIDVNDDENEEDPLFDIEEDEFYYDRARTMAPRPLPRPMFEKATSCYTCRRIFGPALHRHHCRRCGHSYCHAHSNLWHKLPHLGYSVDVPERVCRKCKAILDDRDLEERVSWRLARCRDLLKGELTPYFETGVDTVEDAAYRLTRLAITFARAIPLGAQAYVAVETAEVLRKHGLKGVYGLLLRKEFLAAADLLCRVLGINRTNWPLSVHELSAAIFYALAQHRALRGLRPDGEELIHSLRPTNVTREGATCVHDESNVFSTEGRPMLDAVVEDVNDDIDAGDTIEWAATSHKCLVEEVSESVLDETDVYDPLSEQVVDLLAMSTSNPLDASSRRRRCKNGHAEVANGVDGSGNDKGDASSGDTTSAQNTAPFSKLPFEPVCEHVPDTLISSLLFYAPLALEFIYAECEVDMQLLGAQQGWRLVFASLDQNHHDSHTGNKEGTCLEGDDHFSDRPAAALFAHDERKIACLSIRGTATIQDVVTDIRAMPVPFPQQQQEDGDCARNNYENEDWTPVFRGNGLALCGMAGAAANLFRETVDPLLYLALNGYKIRIVGHSLGGGVAALLGILLLRHFEKQGIDTKRSITSTSAIHSDDGGFVHVYSYGTPSCVDARLADYPRTLSLCTSVVLHDDVVPRLTPTSVRGLLKHLLYIRETWVKTHLSDDLNAITERAYHAWPNRLRGSFTLLKKKGVASAKRLKKSCEKRIQGETVNSTPAINDSNEDDISRSRANSNRCTPQKLPMLTEAELSDEGPNISSIDGLDVEGDLFFDTLGDPLNESDDESSVEVPRHISSSRRSDSEWVPFDEPPIEEHNELSCTDQNEQTSSDADTYPQMLEEMPLPRMYIPGKIVHIYTHRGGYKAAFVPRKFRSLRRVSMAGNMLSDHMASRYYEGLLEVKAIRAAKQDLPSWVGFADDCTCSCCASLFTWASTSHTEAQAARDKHNCRACGGLVCDPCSKRRIPIPSIGITAPVRVCDRCYNGWGTLYDASDNLQPSSWAGTRAGIHSFRSGGANKSPVSRRSVVVDELASRIPSIT</sequence>
<keyword evidence="4" id="KW-0597">Phosphoprotein</keyword>
<keyword evidence="6" id="KW-0479">Metal-binding</keyword>
<feature type="compositionally biased region" description="Polar residues" evidence="18">
    <location>
        <begin position="30"/>
        <end position="47"/>
    </location>
</feature>
<keyword evidence="10" id="KW-0106">Calcium</keyword>
<evidence type="ECO:0000256" key="6">
    <source>
        <dbReference type="ARBA" id="ARBA00022723"/>
    </source>
</evidence>
<dbReference type="InterPro" id="IPR000306">
    <property type="entry name" value="Znf_FYVE"/>
</dbReference>
<evidence type="ECO:0000256" key="15">
    <source>
        <dbReference type="ARBA" id="ARBA00024531"/>
    </source>
</evidence>
<dbReference type="InterPro" id="IPR052214">
    <property type="entry name" value="DAG_Lipase-Related"/>
</dbReference>
<feature type="compositionally biased region" description="Low complexity" evidence="18">
    <location>
        <begin position="220"/>
        <end position="248"/>
    </location>
</feature>
<reference evidence="20 21" key="1">
    <citation type="submission" date="2024-10" db="EMBL/GenBank/DDBJ databases">
        <title>Updated reference genomes for cyclostephanoid diatoms.</title>
        <authorList>
            <person name="Roberts W.R."/>
            <person name="Alverson A.J."/>
        </authorList>
    </citation>
    <scope>NUCLEOTIDE SEQUENCE [LARGE SCALE GENOMIC DNA]</scope>
    <source>
        <strain evidence="20 21">AJA232-27</strain>
    </source>
</reference>
<feature type="compositionally biased region" description="Acidic residues" evidence="18">
    <location>
        <begin position="124"/>
        <end position="133"/>
    </location>
</feature>
<feature type="domain" description="FYVE-type" evidence="19">
    <location>
        <begin position="594"/>
        <end position="656"/>
    </location>
</feature>
<feature type="domain" description="FYVE-type" evidence="19">
    <location>
        <begin position="1466"/>
        <end position="1536"/>
    </location>
</feature>
<comment type="subcellular location">
    <subcellularLocation>
        <location evidence="2">Cell membrane</location>
        <topology evidence="2">Multi-pass membrane protein</topology>
    </subcellularLocation>
</comment>
<keyword evidence="3" id="KW-1003">Cell membrane</keyword>
<evidence type="ECO:0000256" key="3">
    <source>
        <dbReference type="ARBA" id="ARBA00022475"/>
    </source>
</evidence>
<evidence type="ECO:0000256" key="2">
    <source>
        <dbReference type="ARBA" id="ARBA00004651"/>
    </source>
</evidence>
<dbReference type="EC" id="3.1.1.116" evidence="16"/>
<dbReference type="GO" id="GO:0016787">
    <property type="term" value="F:hydrolase activity"/>
    <property type="evidence" value="ECO:0007669"/>
    <property type="project" value="UniProtKB-KW"/>
</dbReference>
<keyword evidence="11" id="KW-0442">Lipid degradation</keyword>
<dbReference type="PROSITE" id="PS50178">
    <property type="entry name" value="ZF_FYVE"/>
    <property type="match status" value="2"/>
</dbReference>
<dbReference type="GO" id="GO:0005886">
    <property type="term" value="C:plasma membrane"/>
    <property type="evidence" value="ECO:0007669"/>
    <property type="project" value="UniProtKB-SubCell"/>
</dbReference>
<evidence type="ECO:0000256" key="12">
    <source>
        <dbReference type="ARBA" id="ARBA00022989"/>
    </source>
</evidence>
<keyword evidence="14" id="KW-0472">Membrane</keyword>
<keyword evidence="5" id="KW-0812">Transmembrane</keyword>
<comment type="caution">
    <text evidence="20">The sequence shown here is derived from an EMBL/GenBank/DDBJ whole genome shotgun (WGS) entry which is preliminary data.</text>
</comment>
<feature type="compositionally biased region" description="Polar residues" evidence="18">
    <location>
        <begin position="1369"/>
        <end position="1382"/>
    </location>
</feature>
<dbReference type="SUPFAM" id="SSF57903">
    <property type="entry name" value="FYVE/PHD zinc finger"/>
    <property type="match status" value="2"/>
</dbReference>
<dbReference type="SMART" id="SM00064">
    <property type="entry name" value="FYVE"/>
    <property type="match status" value="2"/>
</dbReference>